<comment type="similarity">
    <text evidence="2 14">Belongs to the LPG synthase family.</text>
</comment>
<keyword evidence="7 14" id="KW-0812">Transmembrane</keyword>
<dbReference type="InterPro" id="IPR051211">
    <property type="entry name" value="PG_lysyltransferase"/>
</dbReference>
<evidence type="ECO:0000256" key="9">
    <source>
        <dbReference type="ARBA" id="ARBA00023098"/>
    </source>
</evidence>
<evidence type="ECO:0000256" key="13">
    <source>
        <dbReference type="ARBA" id="ARBA00047540"/>
    </source>
</evidence>
<dbReference type="SUPFAM" id="SSF55729">
    <property type="entry name" value="Acyl-CoA N-acyltransferases (Nat)"/>
    <property type="match status" value="1"/>
</dbReference>
<dbReference type="EC" id="2.3.2.3" evidence="3 14"/>
<keyword evidence="11 14" id="KW-0046">Antibiotic resistance</keyword>
<proteinExistence type="inferred from homology"/>
<keyword evidence="5" id="KW-1003">Cell membrane</keyword>
<evidence type="ECO:0000313" key="16">
    <source>
        <dbReference type="EMBL" id="MFB9753329.1"/>
    </source>
</evidence>
<accession>A0ABV5VYE1</accession>
<evidence type="ECO:0000256" key="14">
    <source>
        <dbReference type="RuleBase" id="RU363042"/>
    </source>
</evidence>
<evidence type="ECO:0000256" key="3">
    <source>
        <dbReference type="ARBA" id="ARBA00012014"/>
    </source>
</evidence>
<feature type="transmembrane region" description="Helical" evidence="14">
    <location>
        <begin position="420"/>
        <end position="438"/>
    </location>
</feature>
<name>A0ABV5VYE1_9BACL</name>
<keyword evidence="8 14" id="KW-1133">Transmembrane helix</keyword>
<feature type="transmembrane region" description="Helical" evidence="14">
    <location>
        <begin position="171"/>
        <end position="189"/>
    </location>
</feature>
<evidence type="ECO:0000256" key="12">
    <source>
        <dbReference type="ARBA" id="ARBA00031899"/>
    </source>
</evidence>
<keyword evidence="10 14" id="KW-0472">Membrane</keyword>
<dbReference type="PANTHER" id="PTHR34697">
    <property type="entry name" value="PHOSPHATIDYLGLYCEROL LYSYLTRANSFERASE"/>
    <property type="match status" value="1"/>
</dbReference>
<evidence type="ECO:0000256" key="1">
    <source>
        <dbReference type="ARBA" id="ARBA00004651"/>
    </source>
</evidence>
<dbReference type="InterPro" id="IPR024320">
    <property type="entry name" value="LPG_synthase_C"/>
</dbReference>
<feature type="transmembrane region" description="Helical" evidence="14">
    <location>
        <begin position="474"/>
        <end position="497"/>
    </location>
</feature>
<comment type="catalytic activity">
    <reaction evidence="13 14">
        <text>L-lysyl-tRNA(Lys) + a 1,2-diacyl-sn-glycero-3-phospho-(1'-sn-glycerol) = a 1,2-diacyl-sn-glycero-3-phospho-1'-(3'-O-L-lysyl)-sn-glycerol + tRNA(Lys)</text>
        <dbReference type="Rhea" id="RHEA:10668"/>
        <dbReference type="Rhea" id="RHEA-COMP:9696"/>
        <dbReference type="Rhea" id="RHEA-COMP:9697"/>
        <dbReference type="ChEBI" id="CHEBI:64716"/>
        <dbReference type="ChEBI" id="CHEBI:75792"/>
        <dbReference type="ChEBI" id="CHEBI:78442"/>
        <dbReference type="ChEBI" id="CHEBI:78529"/>
        <dbReference type="EC" id="2.3.2.3"/>
    </reaction>
</comment>
<keyword evidence="6 14" id="KW-0808">Transferase</keyword>
<dbReference type="InterPro" id="IPR016181">
    <property type="entry name" value="Acyl_CoA_acyltransferase"/>
</dbReference>
<comment type="function">
    <text evidence="14">Catalyzes the transfer of a lysyl group from L-lysyl-tRNA(Lys) to membrane-bound phosphatidylglycerol (PG), which produces lysylphosphatidylglycerol (LPG), a major component of the bacterial membrane with a positive net charge. LPG synthesis contributes to bacterial virulence as it is involved in the resistance mechanism against cationic antimicrobial peptides (CAMP) produces by the host's immune system (defensins, cathelicidins) and by the competing microorganisms.</text>
</comment>
<evidence type="ECO:0000313" key="17">
    <source>
        <dbReference type="Proteomes" id="UP001589619"/>
    </source>
</evidence>
<evidence type="ECO:0000256" key="6">
    <source>
        <dbReference type="ARBA" id="ARBA00022679"/>
    </source>
</evidence>
<organism evidence="16 17">
    <name type="scientific">Paenibacillus hodogayensis</name>
    <dbReference type="NCBI Taxonomy" id="279208"/>
    <lineage>
        <taxon>Bacteria</taxon>
        <taxon>Bacillati</taxon>
        <taxon>Bacillota</taxon>
        <taxon>Bacilli</taxon>
        <taxon>Bacillales</taxon>
        <taxon>Paenibacillaceae</taxon>
        <taxon>Paenibacillus</taxon>
    </lineage>
</organism>
<gene>
    <name evidence="14 16" type="primary">mprF</name>
    <name evidence="16" type="ORF">ACFFNY_17330</name>
</gene>
<feature type="transmembrane region" description="Helical" evidence="14">
    <location>
        <begin position="18"/>
        <end position="35"/>
    </location>
</feature>
<dbReference type="NCBIfam" id="NF033480">
    <property type="entry name" value="bifunc_MprF"/>
    <property type="match status" value="1"/>
</dbReference>
<keyword evidence="17" id="KW-1185">Reference proteome</keyword>
<dbReference type="RefSeq" id="WP_344901714.1">
    <property type="nucleotide sequence ID" value="NZ_BAAAYO010000001.1"/>
</dbReference>
<protein>
    <recommendedName>
        <fullName evidence="4 14">Phosphatidylglycerol lysyltransferase</fullName>
        <ecNumber evidence="3 14">2.3.2.3</ecNumber>
    </recommendedName>
    <alternativeName>
        <fullName evidence="12 14">Lysylphosphatidylglycerol synthase</fullName>
    </alternativeName>
</protein>
<feature type="transmembrane region" description="Helical" evidence="14">
    <location>
        <begin position="244"/>
        <end position="267"/>
    </location>
</feature>
<comment type="subcellular location">
    <subcellularLocation>
        <location evidence="1 14">Cell membrane</location>
        <topology evidence="1 14">Multi-pass membrane protein</topology>
    </subcellularLocation>
</comment>
<comment type="caution">
    <text evidence="16">The sequence shown here is derived from an EMBL/GenBank/DDBJ whole genome shotgun (WGS) entry which is preliminary data.</text>
</comment>
<feature type="domain" description="Phosphatidylglycerol lysyltransferase C-terminal" evidence="15">
    <location>
        <begin position="566"/>
        <end position="853"/>
    </location>
</feature>
<feature type="transmembrane region" description="Helical" evidence="14">
    <location>
        <begin position="209"/>
        <end position="232"/>
    </location>
</feature>
<dbReference type="Pfam" id="PF03706">
    <property type="entry name" value="LPG_synthase_TM"/>
    <property type="match status" value="1"/>
</dbReference>
<feature type="transmembrane region" description="Helical" evidence="14">
    <location>
        <begin position="517"/>
        <end position="538"/>
    </location>
</feature>
<feature type="transmembrane region" description="Helical" evidence="14">
    <location>
        <begin position="55"/>
        <end position="76"/>
    </location>
</feature>
<dbReference type="Pfam" id="PF09924">
    <property type="entry name" value="LPG_synthase_C"/>
    <property type="match status" value="1"/>
</dbReference>
<evidence type="ECO:0000256" key="2">
    <source>
        <dbReference type="ARBA" id="ARBA00008627"/>
    </source>
</evidence>
<feature type="transmembrane region" description="Helical" evidence="14">
    <location>
        <begin position="287"/>
        <end position="310"/>
    </location>
</feature>
<feature type="transmembrane region" description="Helical" evidence="14">
    <location>
        <begin position="390"/>
        <end position="408"/>
    </location>
</feature>
<feature type="transmembrane region" description="Helical" evidence="14">
    <location>
        <begin position="133"/>
        <end position="159"/>
    </location>
</feature>
<evidence type="ECO:0000256" key="4">
    <source>
        <dbReference type="ARBA" id="ARBA00021546"/>
    </source>
</evidence>
<evidence type="ECO:0000256" key="10">
    <source>
        <dbReference type="ARBA" id="ARBA00023136"/>
    </source>
</evidence>
<evidence type="ECO:0000259" key="15">
    <source>
        <dbReference type="Pfam" id="PF09924"/>
    </source>
</evidence>
<dbReference type="EMBL" id="JBHMAG010000012">
    <property type="protein sequence ID" value="MFB9753329.1"/>
    <property type="molecule type" value="Genomic_DNA"/>
</dbReference>
<feature type="transmembrane region" description="Helical" evidence="14">
    <location>
        <begin position="346"/>
        <end position="370"/>
    </location>
</feature>
<evidence type="ECO:0000256" key="7">
    <source>
        <dbReference type="ARBA" id="ARBA00022692"/>
    </source>
</evidence>
<feature type="transmembrane region" description="Helical" evidence="14">
    <location>
        <begin position="96"/>
        <end position="121"/>
    </location>
</feature>
<dbReference type="PANTHER" id="PTHR34697:SF2">
    <property type="entry name" value="PHOSPHATIDYLGLYCEROL LYSYLTRANSFERASE"/>
    <property type="match status" value="1"/>
</dbReference>
<keyword evidence="9 14" id="KW-0443">Lipid metabolism</keyword>
<reference evidence="16 17" key="1">
    <citation type="submission" date="2024-09" db="EMBL/GenBank/DDBJ databases">
        <authorList>
            <person name="Sun Q."/>
            <person name="Mori K."/>
        </authorList>
    </citation>
    <scope>NUCLEOTIDE SEQUENCE [LARGE SCALE GENOMIC DNA]</scope>
    <source>
        <strain evidence="16 17">JCM 12520</strain>
    </source>
</reference>
<evidence type="ECO:0000256" key="5">
    <source>
        <dbReference type="ARBA" id="ARBA00022475"/>
    </source>
</evidence>
<evidence type="ECO:0000256" key="8">
    <source>
        <dbReference type="ARBA" id="ARBA00022989"/>
    </source>
</evidence>
<sequence length="878" mass="97308">MSRAVLMKLVMSFYRKRALKLLIPVAVLGIVYWEAKHELKNMNLGETFRYLRHLHGGVITELAGFALLSVAAMSAYDFVLRRHFRLGLTASQAFRFGWIANTFNNVMGFAGVTGAGLRVFLYRSGEVSASTAAAAIVFLSPAMITGLSLLAWSGIFGLLPVSAFEEGHRTLLLAVWGLALYLPFFVALQRSSWVAKRFNRNGERTPWTTAGALIGASFLEWFLAGVTFWLICGRLVHNVPFAEALGIFTVAAIAGLISMAPGGIGAFDLTALLGLQLLGVQPDEALAVLVLYRLFYYLLPWAVGLALAAFEIGLNRKRVQQWAVPAWDNVWTGWQKIWRYPGQLGFLGDIGAWALGKLVMLSGLLLLLSAATPGLLHRMRFMEHVLSLPVMRLSHELSAIVGIMLLVLSRGISLRIRRAYRLALVLLPAGAAFTFAKGFDVEEAIFVIVVTLLLWISSARFYRISAPFSLRTALYVMAITAAAAAGYYALGVHAHSGGLRHLPEPIRQRLFAEPHEFAVTAAAGLLGSWVVLLALAALRKDRGVAPLPDAEELERLKRFLQRAGAQGNLLTHTLFLGDKSLYWAAGGELLIPYARARNKLVVLGDPIGPPERAGEAIREFKQFADRYALHVVFYQASPKLLSVYHEHGYRFFKLGEEALVPLNTFTLTGKSNAALRSVKNRFVRDGFRFEVVEPPHGEALMAQLKEISDRWLDGRKEKGFSLGWFEPRYLQLAPIALLIDPQGDTIAFVSLMPCYDGGNTNSIDLMRHLPDTPNGTMDFLFVSLLEWSKEHGYGRFNMGMAPLSSVGQSESALREEKAARFVYHYGGHWYGFEGLRRYKDKFDPHWEPRFLAYPATVPLPVLTVELVALIARKARGSS</sequence>
<dbReference type="InterPro" id="IPR022791">
    <property type="entry name" value="L-PG_synthase/AglD"/>
</dbReference>
<dbReference type="Proteomes" id="UP001589619">
    <property type="component" value="Unassembled WGS sequence"/>
</dbReference>
<feature type="transmembrane region" description="Helical" evidence="14">
    <location>
        <begin position="444"/>
        <end position="462"/>
    </location>
</feature>
<evidence type="ECO:0000256" key="11">
    <source>
        <dbReference type="ARBA" id="ARBA00023251"/>
    </source>
</evidence>